<evidence type="ECO:0000313" key="3">
    <source>
        <dbReference type="EMBL" id="SFD19917.1"/>
    </source>
</evidence>
<dbReference type="Proteomes" id="UP000033519">
    <property type="component" value="Unassembled WGS sequence"/>
</dbReference>
<feature type="transmembrane region" description="Helical" evidence="1">
    <location>
        <begin position="148"/>
        <end position="168"/>
    </location>
</feature>
<name>A0A0F5PTU0_9HYPH</name>
<keyword evidence="1" id="KW-0997">Cell inner membrane</keyword>
<gene>
    <name evidence="3" type="ORF">SAMN04488059_1282</name>
    <name evidence="2" type="ORF">WH91_15870</name>
</gene>
<comment type="function">
    <text evidence="1">Involved in the import of queuosine (Q) precursors, required for Q precursor salvage.</text>
</comment>
<dbReference type="Proteomes" id="UP000182258">
    <property type="component" value="Unassembled WGS sequence"/>
</dbReference>
<dbReference type="AlphaFoldDB" id="A0A0F5PTU0"/>
<dbReference type="PANTHER" id="PTHR34300:SF1">
    <property type="entry name" value="QUEUOSINE PRECURSOR TRANSPORTER"/>
    <property type="match status" value="1"/>
</dbReference>
<organism evidence="3 5">
    <name type="scientific">Devosia psychrophila</name>
    <dbReference type="NCBI Taxonomy" id="728005"/>
    <lineage>
        <taxon>Bacteria</taxon>
        <taxon>Pseudomonadati</taxon>
        <taxon>Pseudomonadota</taxon>
        <taxon>Alphaproteobacteria</taxon>
        <taxon>Hyphomicrobiales</taxon>
        <taxon>Devosiaceae</taxon>
        <taxon>Devosia</taxon>
    </lineage>
</organism>
<dbReference type="PANTHER" id="PTHR34300">
    <property type="entry name" value="QUEUOSINE PRECURSOR TRANSPORTER-RELATED"/>
    <property type="match status" value="1"/>
</dbReference>
<comment type="similarity">
    <text evidence="1">Belongs to the vitamin uptake transporter (VUT/ECF) (TC 2.A.88) family. Q precursor transporter subfamily.</text>
</comment>
<accession>A0A0F5PTU0</accession>
<keyword evidence="1" id="KW-0813">Transport</keyword>
<dbReference type="NCBIfam" id="TIGR00697">
    <property type="entry name" value="queuosine precursor transporter"/>
    <property type="match status" value="1"/>
</dbReference>
<comment type="subcellular location">
    <subcellularLocation>
        <location evidence="1">Cell inner membrane</location>
        <topology evidence="1">Multi-pass membrane protein</topology>
    </subcellularLocation>
</comment>
<feature type="transmembrane region" description="Helical" evidence="1">
    <location>
        <begin position="39"/>
        <end position="56"/>
    </location>
</feature>
<dbReference type="Pfam" id="PF02592">
    <property type="entry name" value="Vut_1"/>
    <property type="match status" value="1"/>
</dbReference>
<sequence>MLARFLAAVAAMVVVVAASNILVLYPFAVQLGTVNLADLLTWGAFTFPFAFLITDLTNRYDGAAKARLVVLVGFLVGLGVSFYLSYHPLPWNAGGMPATTQRIALASASAFVVGQLLDIAVFSRLRATKAWFLPPLVGSLFGSMIDTAIFFTIAFAPALVGIDALFGLQDGSLGFPAPWLGVGPEVPLWVSLASGDFLVKFLAALVLLAPYRALMGRIRPLPAVGVRAYTNGAHD</sequence>
<reference evidence="2 4" key="1">
    <citation type="submission" date="2015-03" db="EMBL/GenBank/DDBJ databases">
        <authorList>
            <person name="Lepp D."/>
            <person name="Hassan Y.I."/>
            <person name="Li X.-Z."/>
            <person name="Zhou T."/>
        </authorList>
    </citation>
    <scope>NUCLEOTIDE SEQUENCE [LARGE SCALE GENOMIC DNA]</scope>
    <source>
        <strain evidence="2 4">Cr7-05</strain>
    </source>
</reference>
<reference evidence="3 5" key="2">
    <citation type="submission" date="2016-10" db="EMBL/GenBank/DDBJ databases">
        <authorList>
            <person name="de Groot N.N."/>
        </authorList>
    </citation>
    <scope>NUCLEOTIDE SEQUENCE [LARGE SCALE GENOMIC DNA]</scope>
    <source>
        <strain evidence="3 5">CGMCC 1.10210</strain>
    </source>
</reference>
<dbReference type="GO" id="GO:0005886">
    <property type="term" value="C:plasma membrane"/>
    <property type="evidence" value="ECO:0007669"/>
    <property type="project" value="UniProtKB-SubCell"/>
</dbReference>
<keyword evidence="4" id="KW-1185">Reference proteome</keyword>
<dbReference type="PATRIC" id="fig|728005.3.peg.1380"/>
<dbReference type="HAMAP" id="MF_02088">
    <property type="entry name" value="Q_prec_transport"/>
    <property type="match status" value="1"/>
</dbReference>
<keyword evidence="1" id="KW-1133">Transmembrane helix</keyword>
<keyword evidence="1" id="KW-0812">Transmembrane</keyword>
<proteinExistence type="inferred from homology"/>
<dbReference type="EMBL" id="LAPV01000142">
    <property type="protein sequence ID" value="KKC32107.1"/>
    <property type="molecule type" value="Genomic_DNA"/>
</dbReference>
<dbReference type="InterPro" id="IPR003744">
    <property type="entry name" value="YhhQ"/>
</dbReference>
<evidence type="ECO:0000313" key="5">
    <source>
        <dbReference type="Proteomes" id="UP000182258"/>
    </source>
</evidence>
<dbReference type="STRING" id="728005.SAMN04488059_1282"/>
<dbReference type="EMBL" id="FOMB01000028">
    <property type="protein sequence ID" value="SFD19917.1"/>
    <property type="molecule type" value="Genomic_DNA"/>
</dbReference>
<dbReference type="RefSeq" id="WP_046171984.1">
    <property type="nucleotide sequence ID" value="NZ_FOMB01000028.1"/>
</dbReference>
<feature type="transmembrane region" description="Helical" evidence="1">
    <location>
        <begin position="188"/>
        <end position="209"/>
    </location>
</feature>
<feature type="transmembrane region" description="Helical" evidence="1">
    <location>
        <begin position="5"/>
        <end position="27"/>
    </location>
</feature>
<evidence type="ECO:0000313" key="4">
    <source>
        <dbReference type="Proteomes" id="UP000033519"/>
    </source>
</evidence>
<evidence type="ECO:0000256" key="1">
    <source>
        <dbReference type="HAMAP-Rule" id="MF_02088"/>
    </source>
</evidence>
<feature type="transmembrane region" description="Helical" evidence="1">
    <location>
        <begin position="106"/>
        <end position="127"/>
    </location>
</feature>
<dbReference type="OrthoDB" id="7065604at2"/>
<keyword evidence="1" id="KW-1003">Cell membrane</keyword>
<evidence type="ECO:0000313" key="2">
    <source>
        <dbReference type="EMBL" id="KKC32107.1"/>
    </source>
</evidence>
<dbReference type="GO" id="GO:0022857">
    <property type="term" value="F:transmembrane transporter activity"/>
    <property type="evidence" value="ECO:0007669"/>
    <property type="project" value="UniProtKB-UniRule"/>
</dbReference>
<protein>
    <recommendedName>
        <fullName evidence="1">Probable queuosine precursor transporter</fullName>
        <shortName evidence="1">Q precursor transporter</shortName>
    </recommendedName>
</protein>
<feature type="transmembrane region" description="Helical" evidence="1">
    <location>
        <begin position="68"/>
        <end position="86"/>
    </location>
</feature>
<keyword evidence="1" id="KW-0472">Membrane</keyword>